<gene>
    <name evidence="10" type="ORF">IAA70_06925</name>
</gene>
<dbReference type="InterPro" id="IPR001882">
    <property type="entry name" value="Biotin_BS"/>
</dbReference>
<dbReference type="EMBL" id="DVGD01000225">
    <property type="protein sequence ID" value="HIR10119.1"/>
    <property type="molecule type" value="Genomic_DNA"/>
</dbReference>
<dbReference type="PRINTS" id="PR01071">
    <property type="entry name" value="ACOABIOTINCC"/>
</dbReference>
<dbReference type="InterPro" id="IPR001249">
    <property type="entry name" value="AcCoA_biotinCC"/>
</dbReference>
<dbReference type="SUPFAM" id="SSF51230">
    <property type="entry name" value="Single hybrid motif"/>
    <property type="match status" value="1"/>
</dbReference>
<dbReference type="GO" id="GO:0003989">
    <property type="term" value="F:acetyl-CoA carboxylase activity"/>
    <property type="evidence" value="ECO:0007669"/>
    <property type="project" value="InterPro"/>
</dbReference>
<accession>A0A9D1D8Q3</accession>
<reference evidence="10" key="2">
    <citation type="journal article" date="2021" name="PeerJ">
        <title>Extensive microbial diversity within the chicken gut microbiome revealed by metagenomics and culture.</title>
        <authorList>
            <person name="Gilroy R."/>
            <person name="Ravi A."/>
            <person name="Getino M."/>
            <person name="Pursley I."/>
            <person name="Horton D.L."/>
            <person name="Alikhan N.F."/>
            <person name="Baker D."/>
            <person name="Gharbi K."/>
            <person name="Hall N."/>
            <person name="Watson M."/>
            <person name="Adriaenssens E.M."/>
            <person name="Foster-Nyarko E."/>
            <person name="Jarju S."/>
            <person name="Secka A."/>
            <person name="Antonio M."/>
            <person name="Oren A."/>
            <person name="Chaudhuri R.R."/>
            <person name="La Ragione R."/>
            <person name="Hildebrand F."/>
            <person name="Pallen M.J."/>
        </authorList>
    </citation>
    <scope>NUCLEOTIDE SEQUENCE</scope>
    <source>
        <strain evidence="10">ChiHjej9B8-7071</strain>
    </source>
</reference>
<dbReference type="Proteomes" id="UP000824258">
    <property type="component" value="Unassembled WGS sequence"/>
</dbReference>
<reference evidence="10" key="1">
    <citation type="submission" date="2020-10" db="EMBL/GenBank/DDBJ databases">
        <authorList>
            <person name="Gilroy R."/>
        </authorList>
    </citation>
    <scope>NUCLEOTIDE SEQUENCE</scope>
    <source>
        <strain evidence="10">ChiHjej9B8-7071</strain>
    </source>
</reference>
<dbReference type="GO" id="GO:0009317">
    <property type="term" value="C:acetyl-CoA carboxylase complex"/>
    <property type="evidence" value="ECO:0007669"/>
    <property type="project" value="InterPro"/>
</dbReference>
<evidence type="ECO:0000256" key="2">
    <source>
        <dbReference type="ARBA" id="ARBA00017562"/>
    </source>
</evidence>
<dbReference type="InterPro" id="IPR050709">
    <property type="entry name" value="Biotin_Carboxyl_Carrier/Decarb"/>
</dbReference>
<evidence type="ECO:0000256" key="5">
    <source>
        <dbReference type="ARBA" id="ARBA00023098"/>
    </source>
</evidence>
<keyword evidence="3 8" id="KW-0444">Lipid biosynthesis</keyword>
<protein>
    <recommendedName>
        <fullName evidence="2 8">Biotin carboxyl carrier protein of acetyl-CoA carboxylase</fullName>
    </recommendedName>
</protein>
<dbReference type="PANTHER" id="PTHR45266:SF3">
    <property type="entry name" value="OXALOACETATE DECARBOXYLASE ALPHA CHAIN"/>
    <property type="match status" value="1"/>
</dbReference>
<dbReference type="Gene3D" id="2.40.50.100">
    <property type="match status" value="1"/>
</dbReference>
<proteinExistence type="predicted"/>
<evidence type="ECO:0000256" key="6">
    <source>
        <dbReference type="ARBA" id="ARBA00023160"/>
    </source>
</evidence>
<sequence length="144" mass="15400">MYEEEIRSYAGLMEELQLTGLEVEAEGVRFRLERQGAPVAPVAVAQPAAAAPAQSGKSEAAGDLVEITSPMVGVFYSSPAENAEPFVTTGSHVKKGDVLCIIEAMKLMNEITAECDGTIVEIGAGNNQVVDYGHVLFRMRKEQA</sequence>
<dbReference type="PANTHER" id="PTHR45266">
    <property type="entry name" value="OXALOACETATE DECARBOXYLASE ALPHA CHAIN"/>
    <property type="match status" value="1"/>
</dbReference>
<comment type="function">
    <text evidence="8">This protein is a component of the acetyl coenzyme A carboxylase complex; first, biotin carboxylase catalyzes the carboxylation of the carrier protein and then the transcarboxylase transfers the carboxyl group to form malonyl-CoA.</text>
</comment>
<name>A0A9D1D8Q3_9FIRM</name>
<evidence type="ECO:0000313" key="11">
    <source>
        <dbReference type="Proteomes" id="UP000824258"/>
    </source>
</evidence>
<dbReference type="GO" id="GO:0006633">
    <property type="term" value="P:fatty acid biosynthetic process"/>
    <property type="evidence" value="ECO:0007669"/>
    <property type="project" value="UniProtKB-KW"/>
</dbReference>
<evidence type="ECO:0000259" key="9">
    <source>
        <dbReference type="PROSITE" id="PS50968"/>
    </source>
</evidence>
<dbReference type="PROSITE" id="PS00188">
    <property type="entry name" value="BIOTIN"/>
    <property type="match status" value="1"/>
</dbReference>
<dbReference type="CDD" id="cd06850">
    <property type="entry name" value="biotinyl_domain"/>
    <property type="match status" value="1"/>
</dbReference>
<dbReference type="InterPro" id="IPR011053">
    <property type="entry name" value="Single_hybrid_motif"/>
</dbReference>
<evidence type="ECO:0000256" key="4">
    <source>
        <dbReference type="ARBA" id="ARBA00022832"/>
    </source>
</evidence>
<dbReference type="AlphaFoldDB" id="A0A9D1D8Q3"/>
<keyword evidence="7 8" id="KW-0092">Biotin</keyword>
<keyword evidence="6 8" id="KW-0275">Fatty acid biosynthesis</keyword>
<dbReference type="PROSITE" id="PS50968">
    <property type="entry name" value="BIOTINYL_LIPOYL"/>
    <property type="match status" value="1"/>
</dbReference>
<keyword evidence="4 8" id="KW-0276">Fatty acid metabolism</keyword>
<evidence type="ECO:0000256" key="8">
    <source>
        <dbReference type="RuleBase" id="RU364072"/>
    </source>
</evidence>
<evidence type="ECO:0000256" key="3">
    <source>
        <dbReference type="ARBA" id="ARBA00022516"/>
    </source>
</evidence>
<dbReference type="InterPro" id="IPR000089">
    <property type="entry name" value="Biotin_lipoyl"/>
</dbReference>
<comment type="pathway">
    <text evidence="1 8">Lipid metabolism; fatty acid biosynthesis.</text>
</comment>
<evidence type="ECO:0000256" key="7">
    <source>
        <dbReference type="ARBA" id="ARBA00023267"/>
    </source>
</evidence>
<comment type="caution">
    <text evidence="10">The sequence shown here is derived from an EMBL/GenBank/DDBJ whole genome shotgun (WGS) entry which is preliminary data.</text>
</comment>
<dbReference type="Pfam" id="PF00364">
    <property type="entry name" value="Biotin_lipoyl"/>
    <property type="match status" value="1"/>
</dbReference>
<evidence type="ECO:0000256" key="1">
    <source>
        <dbReference type="ARBA" id="ARBA00005194"/>
    </source>
</evidence>
<organism evidence="10 11">
    <name type="scientific">Candidatus Avoscillospira stercoripullorum</name>
    <dbReference type="NCBI Taxonomy" id="2840709"/>
    <lineage>
        <taxon>Bacteria</taxon>
        <taxon>Bacillati</taxon>
        <taxon>Bacillota</taxon>
        <taxon>Clostridia</taxon>
        <taxon>Eubacteriales</taxon>
        <taxon>Oscillospiraceae</taxon>
        <taxon>Oscillospiraceae incertae sedis</taxon>
        <taxon>Candidatus Avoscillospira</taxon>
    </lineage>
</organism>
<keyword evidence="5 8" id="KW-0443">Lipid metabolism</keyword>
<evidence type="ECO:0000313" key="10">
    <source>
        <dbReference type="EMBL" id="HIR10119.1"/>
    </source>
</evidence>
<feature type="domain" description="Lipoyl-binding" evidence="9">
    <location>
        <begin position="64"/>
        <end position="140"/>
    </location>
</feature>